<organism evidence="13 14">
    <name type="scientific">Stagnimonas aquatica</name>
    <dbReference type="NCBI Taxonomy" id="2689987"/>
    <lineage>
        <taxon>Bacteria</taxon>
        <taxon>Pseudomonadati</taxon>
        <taxon>Pseudomonadota</taxon>
        <taxon>Gammaproteobacteria</taxon>
        <taxon>Nevskiales</taxon>
        <taxon>Nevskiaceae</taxon>
        <taxon>Stagnimonas</taxon>
    </lineage>
</organism>
<keyword evidence="9 12" id="KW-0472">Membrane</keyword>
<gene>
    <name evidence="13" type="ORF">ED208_01005</name>
</gene>
<comment type="caution">
    <text evidence="13">The sequence shown here is derived from an EMBL/GenBank/DDBJ whole genome shotgun (WGS) entry which is preliminary data.</text>
</comment>
<dbReference type="GO" id="GO:0050897">
    <property type="term" value="F:cobalt ion binding"/>
    <property type="evidence" value="ECO:0007669"/>
    <property type="project" value="TreeGrafter"/>
</dbReference>
<dbReference type="PANTHER" id="PTHR46494:SF1">
    <property type="entry name" value="CORA FAMILY METAL ION TRANSPORTER (EUROFUNG)"/>
    <property type="match status" value="1"/>
</dbReference>
<dbReference type="CDD" id="cd12822">
    <property type="entry name" value="TmCorA-like"/>
    <property type="match status" value="1"/>
</dbReference>
<dbReference type="FunCoup" id="A0A3N0VK59">
    <property type="interactions" value="101"/>
</dbReference>
<evidence type="ECO:0008006" key="15">
    <source>
        <dbReference type="Google" id="ProtNLM"/>
    </source>
</evidence>
<dbReference type="RefSeq" id="WP_123209994.1">
    <property type="nucleotide sequence ID" value="NZ_RJVO01000001.1"/>
</dbReference>
<keyword evidence="5 12" id="KW-0812">Transmembrane</keyword>
<feature type="transmembrane region" description="Helical" evidence="12">
    <location>
        <begin position="267"/>
        <end position="286"/>
    </location>
</feature>
<evidence type="ECO:0000256" key="3">
    <source>
        <dbReference type="ARBA" id="ARBA00022448"/>
    </source>
</evidence>
<dbReference type="AlphaFoldDB" id="A0A3N0VK59"/>
<evidence type="ECO:0000256" key="11">
    <source>
        <dbReference type="ARBA" id="ARBA00045497"/>
    </source>
</evidence>
<dbReference type="Gene3D" id="1.20.58.340">
    <property type="entry name" value="Magnesium transport protein CorA, transmembrane region"/>
    <property type="match status" value="2"/>
</dbReference>
<dbReference type="EMBL" id="RJVO01000001">
    <property type="protein sequence ID" value="ROH93142.1"/>
    <property type="molecule type" value="Genomic_DNA"/>
</dbReference>
<keyword evidence="7 12" id="KW-1133">Transmembrane helix</keyword>
<evidence type="ECO:0000256" key="2">
    <source>
        <dbReference type="ARBA" id="ARBA00009765"/>
    </source>
</evidence>
<dbReference type="Pfam" id="PF01544">
    <property type="entry name" value="CorA"/>
    <property type="match status" value="1"/>
</dbReference>
<keyword evidence="6" id="KW-0460">Magnesium</keyword>
<dbReference type="SUPFAM" id="SSF143865">
    <property type="entry name" value="CorA soluble domain-like"/>
    <property type="match status" value="1"/>
</dbReference>
<evidence type="ECO:0000256" key="6">
    <source>
        <dbReference type="ARBA" id="ARBA00022842"/>
    </source>
</evidence>
<dbReference type="PANTHER" id="PTHR46494">
    <property type="entry name" value="CORA FAMILY METAL ION TRANSPORTER (EUROFUNG)"/>
    <property type="match status" value="1"/>
</dbReference>
<dbReference type="GO" id="GO:0000287">
    <property type="term" value="F:magnesium ion binding"/>
    <property type="evidence" value="ECO:0007669"/>
    <property type="project" value="TreeGrafter"/>
</dbReference>
<proteinExistence type="inferred from homology"/>
<keyword evidence="4" id="KW-1003">Cell membrane</keyword>
<evidence type="ECO:0000313" key="13">
    <source>
        <dbReference type="EMBL" id="ROH93142.1"/>
    </source>
</evidence>
<keyword evidence="14" id="KW-1185">Reference proteome</keyword>
<evidence type="ECO:0000256" key="9">
    <source>
        <dbReference type="ARBA" id="ARBA00023136"/>
    </source>
</evidence>
<evidence type="ECO:0000256" key="7">
    <source>
        <dbReference type="ARBA" id="ARBA00022989"/>
    </source>
</evidence>
<comment type="subcellular location">
    <subcellularLocation>
        <location evidence="1">Cell membrane</location>
        <topology evidence="1">Multi-pass membrane protein</topology>
    </subcellularLocation>
</comment>
<dbReference type="GO" id="GO:0015087">
    <property type="term" value="F:cobalt ion transmembrane transporter activity"/>
    <property type="evidence" value="ECO:0007669"/>
    <property type="project" value="TreeGrafter"/>
</dbReference>
<keyword evidence="8" id="KW-0406">Ion transport</keyword>
<evidence type="ECO:0000256" key="12">
    <source>
        <dbReference type="SAM" id="Phobius"/>
    </source>
</evidence>
<comment type="similarity">
    <text evidence="2">Belongs to the CorA metal ion transporter (MIT) (TC 1.A.35) family.</text>
</comment>
<comment type="function">
    <text evidence="11">Mediates influx of magnesium ions. Alternates between open and closed states. Activated by low cytoplasmic Mg(2+) levels. Inactive when cytoplasmic Mg(2+) levels are high.</text>
</comment>
<name>A0A3N0VK59_9GAMM</name>
<evidence type="ECO:0000256" key="8">
    <source>
        <dbReference type="ARBA" id="ARBA00023065"/>
    </source>
</evidence>
<keyword evidence="3" id="KW-0813">Transport</keyword>
<dbReference type="GO" id="GO:0015095">
    <property type="term" value="F:magnesium ion transmembrane transporter activity"/>
    <property type="evidence" value="ECO:0007669"/>
    <property type="project" value="TreeGrafter"/>
</dbReference>
<evidence type="ECO:0000313" key="14">
    <source>
        <dbReference type="Proteomes" id="UP000282106"/>
    </source>
</evidence>
<dbReference type="Gene3D" id="3.30.460.20">
    <property type="entry name" value="CorA soluble domain-like"/>
    <property type="match status" value="1"/>
</dbReference>
<sequence length="324" mass="37733">MQIYLFSRQGEVPQRLDSVEALPEEGFVWLDFTRHEAQSWPKRVEQLAGFKVHEDHVADSYNGDHPSVFEGTEDYDMLIFQGLVPEDCESHKDLIVTKSAAFFLFDRLLVSVHAEDSASFSLVKRKFCETKLRFPSTPFGLVHVLLDTMVDRSLPVVNELEARLEHLQDMLLDPKNPFEDWHELLSQRKQAHALELLCEQNRISLDTWAREMRVELTDAQRVRLNDLREHLQRLQRHADSIQKDIEVTMQLHFSSVAHRTNKIVQTLTVLSAIFFPLTLVTGIYGMNFEHMPELHWHYGYYAVLAVLVLVGGGLMLWFKRRGYF</sequence>
<dbReference type="Proteomes" id="UP000282106">
    <property type="component" value="Unassembled WGS sequence"/>
</dbReference>
<reference evidence="13 14" key="1">
    <citation type="submission" date="2018-10" db="EMBL/GenBank/DDBJ databases">
        <authorList>
            <person name="Chen W.-M."/>
        </authorList>
    </citation>
    <scope>NUCLEOTIDE SEQUENCE [LARGE SCALE GENOMIC DNA]</scope>
    <source>
        <strain evidence="13 14">THS-13</strain>
    </source>
</reference>
<accession>A0A3N0VK59</accession>
<dbReference type="InParanoid" id="A0A3N0VK59"/>
<evidence type="ECO:0000256" key="5">
    <source>
        <dbReference type="ARBA" id="ARBA00022692"/>
    </source>
</evidence>
<evidence type="ECO:0000256" key="10">
    <source>
        <dbReference type="ARBA" id="ARBA00034269"/>
    </source>
</evidence>
<dbReference type="InterPro" id="IPR045861">
    <property type="entry name" value="CorA_cytoplasmic_dom"/>
</dbReference>
<protein>
    <recommendedName>
        <fullName evidence="15">Magnesium transporter CorA</fullName>
    </recommendedName>
</protein>
<dbReference type="GO" id="GO:0005886">
    <property type="term" value="C:plasma membrane"/>
    <property type="evidence" value="ECO:0007669"/>
    <property type="project" value="UniProtKB-SubCell"/>
</dbReference>
<dbReference type="SUPFAM" id="SSF144083">
    <property type="entry name" value="Magnesium transport protein CorA, transmembrane region"/>
    <property type="match status" value="1"/>
</dbReference>
<dbReference type="FunFam" id="1.20.58.340:FF:000004">
    <property type="entry name" value="Magnesium transport protein CorA"/>
    <property type="match status" value="1"/>
</dbReference>
<dbReference type="InterPro" id="IPR045863">
    <property type="entry name" value="CorA_TM1_TM2"/>
</dbReference>
<evidence type="ECO:0000256" key="1">
    <source>
        <dbReference type="ARBA" id="ARBA00004651"/>
    </source>
</evidence>
<dbReference type="InterPro" id="IPR002523">
    <property type="entry name" value="MgTranspt_CorA/ZnTranspt_ZntB"/>
</dbReference>
<feature type="transmembrane region" description="Helical" evidence="12">
    <location>
        <begin position="298"/>
        <end position="318"/>
    </location>
</feature>
<evidence type="ECO:0000256" key="4">
    <source>
        <dbReference type="ARBA" id="ARBA00022475"/>
    </source>
</evidence>
<comment type="catalytic activity">
    <reaction evidence="10">
        <text>Mg(2+)(in) = Mg(2+)(out)</text>
        <dbReference type="Rhea" id="RHEA:29827"/>
        <dbReference type="ChEBI" id="CHEBI:18420"/>
    </reaction>
</comment>